<evidence type="ECO:0000313" key="11">
    <source>
        <dbReference type="EMBL" id="MEM0625361.1"/>
    </source>
</evidence>
<evidence type="ECO:0000256" key="9">
    <source>
        <dbReference type="PROSITE-ProRule" id="PRU00560"/>
    </source>
</evidence>
<dbReference type="InterPro" id="IPR013498">
    <property type="entry name" value="Topo_IA_Znf"/>
</dbReference>
<dbReference type="InterPro" id="IPR014016">
    <property type="entry name" value="UvrD-like_ATP-bd"/>
</dbReference>
<keyword evidence="2 9" id="KW-0378">Hydrolase</keyword>
<dbReference type="SUPFAM" id="SSF57783">
    <property type="entry name" value="Zinc beta-ribbon"/>
    <property type="match status" value="1"/>
</dbReference>
<dbReference type="SUPFAM" id="SSF52540">
    <property type="entry name" value="P-loop containing nucleoside triphosphate hydrolases"/>
    <property type="match status" value="1"/>
</dbReference>
<evidence type="ECO:0000313" key="12">
    <source>
        <dbReference type="Proteomes" id="UP001458070"/>
    </source>
</evidence>
<dbReference type="Gene3D" id="3.40.50.300">
    <property type="entry name" value="P-loop containing nucleotide triphosphate hydrolases"/>
    <property type="match status" value="3"/>
</dbReference>
<dbReference type="InterPro" id="IPR027417">
    <property type="entry name" value="P-loop_NTPase"/>
</dbReference>
<feature type="binding site" evidence="9">
    <location>
        <begin position="212"/>
        <end position="219"/>
    </location>
    <ligand>
        <name>ATP</name>
        <dbReference type="ChEBI" id="CHEBI:30616"/>
    </ligand>
</feature>
<dbReference type="Pfam" id="PF01396">
    <property type="entry name" value="Zn_ribbon_Top1"/>
    <property type="match status" value="2"/>
</dbReference>
<organism evidence="11 12">
    <name type="scientific">Klebsiella grimontii</name>
    <dbReference type="NCBI Taxonomy" id="2058152"/>
    <lineage>
        <taxon>Bacteria</taxon>
        <taxon>Pseudomonadati</taxon>
        <taxon>Pseudomonadota</taxon>
        <taxon>Gammaproteobacteria</taxon>
        <taxon>Enterobacterales</taxon>
        <taxon>Enterobacteriaceae</taxon>
        <taxon>Klebsiella/Raoultella group</taxon>
        <taxon>Klebsiella</taxon>
    </lineage>
</organism>
<evidence type="ECO:0000256" key="2">
    <source>
        <dbReference type="ARBA" id="ARBA00022801"/>
    </source>
</evidence>
<reference evidence="11 12" key="1">
    <citation type="submission" date="2024-04" db="EMBL/GenBank/DDBJ databases">
        <title>Draft genome assemblies of urinary isolates.</title>
        <authorList>
            <person name="Appleberry H."/>
            <person name="Kula A."/>
            <person name="Wolfe A.J."/>
            <person name="Putonti C."/>
        </authorList>
    </citation>
    <scope>NUCLEOTIDE SEQUENCE [LARGE SCALE GENOMIC DNA]</scope>
    <source>
        <strain evidence="11 12">UMB12529</strain>
    </source>
</reference>
<evidence type="ECO:0000256" key="6">
    <source>
        <dbReference type="ARBA" id="ARBA00034617"/>
    </source>
</evidence>
<keyword evidence="3 9" id="KW-0347">Helicase</keyword>
<name>A0ABU9P305_9ENTR</name>
<protein>
    <recommendedName>
        <fullName evidence="7">DNA 3'-5' helicase</fullName>
        <ecNumber evidence="7">5.6.2.4</ecNumber>
    </recommendedName>
</protein>
<dbReference type="InterPro" id="IPR000212">
    <property type="entry name" value="DNA_helicase_UvrD/REP"/>
</dbReference>
<evidence type="ECO:0000256" key="5">
    <source>
        <dbReference type="ARBA" id="ARBA00023235"/>
    </source>
</evidence>
<dbReference type="Pfam" id="PF00580">
    <property type="entry name" value="UvrD-helicase"/>
    <property type="match status" value="2"/>
</dbReference>
<evidence type="ECO:0000259" key="10">
    <source>
        <dbReference type="PROSITE" id="PS51198"/>
    </source>
</evidence>
<dbReference type="PROSITE" id="PS51198">
    <property type="entry name" value="UVRD_HELICASE_ATP_BIND"/>
    <property type="match status" value="1"/>
</dbReference>
<comment type="catalytic activity">
    <reaction evidence="8">
        <text>ATP + H2O = ADP + phosphate + H(+)</text>
        <dbReference type="Rhea" id="RHEA:13065"/>
        <dbReference type="ChEBI" id="CHEBI:15377"/>
        <dbReference type="ChEBI" id="CHEBI:15378"/>
        <dbReference type="ChEBI" id="CHEBI:30616"/>
        <dbReference type="ChEBI" id="CHEBI:43474"/>
        <dbReference type="ChEBI" id="CHEBI:456216"/>
        <dbReference type="EC" id="5.6.2.4"/>
    </reaction>
</comment>
<feature type="domain" description="UvrD-like helicase ATP-binding" evidence="10">
    <location>
        <begin position="191"/>
        <end position="652"/>
    </location>
</feature>
<dbReference type="EMBL" id="JBCGEM010000012">
    <property type="protein sequence ID" value="MEM0625361.1"/>
    <property type="molecule type" value="Genomic_DNA"/>
</dbReference>
<dbReference type="InterPro" id="IPR014017">
    <property type="entry name" value="DNA_helicase_UvrD-like_C"/>
</dbReference>
<dbReference type="EC" id="5.6.2.4" evidence="7"/>
<dbReference type="Pfam" id="PF13361">
    <property type="entry name" value="UvrD_C"/>
    <property type="match status" value="1"/>
</dbReference>
<evidence type="ECO:0000256" key="7">
    <source>
        <dbReference type="ARBA" id="ARBA00034808"/>
    </source>
</evidence>
<keyword evidence="12" id="KW-1185">Reference proteome</keyword>
<evidence type="ECO:0000256" key="3">
    <source>
        <dbReference type="ARBA" id="ARBA00022806"/>
    </source>
</evidence>
<keyword evidence="1 9" id="KW-0547">Nucleotide-binding</keyword>
<gene>
    <name evidence="11" type="ORF">AAFL32_15885</name>
</gene>
<dbReference type="RefSeq" id="WP_342701764.1">
    <property type="nucleotide sequence ID" value="NZ_JBCGEK010000007.1"/>
</dbReference>
<evidence type="ECO:0000256" key="4">
    <source>
        <dbReference type="ARBA" id="ARBA00022840"/>
    </source>
</evidence>
<sequence>MLMHDIQAKLSSNLIGRLLGRDCIFVQNDVLIASKNDISIASDSFRECKGFATLQNGIFGQVLVLNIGNKSVKYRFLQKSGSAEFLKVLNASIAEFINDYLSKTFNEFEAYVIHEYPRDTRMGCISLLCKSLSEYYYAQADVWDMCLKSESIQKVKKIVGYHPVQAEVLREYHENYQLEKRMSFFDRVESNPLTHEQRLGVLRSNDMNMVLAAAGTGKTSVMVAKALDLIDRGLANPSEILVLAYNRAAAEELRGRLVDKAESGQIKLESFPQISTFHALGRWLLHNTGVPTYLSEFTEDEMKFKQWVTSWLEKYLESNSANLLNFISLFPQPVNPFGFNTQAEYERYVRDNEFRTLNGDKVKGYQELLIANFLYMNGVAYTYEAPYVSKRRIDIGFDYRPDFYIQDTNIYIEHFGIDRQGNTRADIDAAKYNEAIRNKRALHAECGTSLIETFHYEWIEENLTSSLKIKLEKQGIICKPIKSEDVLNKLREEGRIADWSDLLKKALQAIRVERLTEELIANRLERAGISQPKNAATLLDALHQGYIQELKNQNAIDFDDMIIRAIQVIENEDYIPKWRYILVDEFQDISAARMEFIKAIIAKGPEPSLTVVGDDWQSIYRFSGGKLELTTRFGEMIGNYTATKLQKTFRYNNSIANTAGQFIMENPEQYKKHIETHAKVNLSQIYLLDSKPEKQQGVYERVKEIVLKIRENDANGSIAIIARYNYLINEAKELLNHSRLQKNTSFWTFHKSKGLEADYCILIGFFQGRKGFPNENKDEAIIEALLPSLDSYPHSEERRLLYVGIIRAKKKLYIIADPTAPSSFITELLAPKYDLNIVSATFKEQYRKIFKCPNCEDGYLRLIKGIYGEFYTCSTGLGCSVGKARVCSMCRAPSVDSRYTSTCNNVACGNSIKICDICGRPMKLRHGKYGEFWGCTGYGIKDDQCKNTNKK</sequence>
<proteinExistence type="predicted"/>
<keyword evidence="5" id="KW-0413">Isomerase</keyword>
<evidence type="ECO:0000256" key="1">
    <source>
        <dbReference type="ARBA" id="ARBA00022741"/>
    </source>
</evidence>
<accession>A0ABU9P305</accession>
<dbReference type="Gene3D" id="3.30.65.10">
    <property type="entry name" value="Bacterial Topoisomerase I, domain 1"/>
    <property type="match status" value="1"/>
</dbReference>
<evidence type="ECO:0000256" key="8">
    <source>
        <dbReference type="ARBA" id="ARBA00048988"/>
    </source>
</evidence>
<comment type="catalytic activity">
    <reaction evidence="6">
        <text>Couples ATP hydrolysis with the unwinding of duplex DNA by translocating in the 3'-5' direction.</text>
        <dbReference type="EC" id="5.6.2.4"/>
    </reaction>
</comment>
<dbReference type="Proteomes" id="UP001458070">
    <property type="component" value="Unassembled WGS sequence"/>
</dbReference>
<dbReference type="PANTHER" id="PTHR11070:SF63">
    <property type="entry name" value="DNA HELICASE IV"/>
    <property type="match status" value="1"/>
</dbReference>
<comment type="caution">
    <text evidence="11">The sequence shown here is derived from an EMBL/GenBank/DDBJ whole genome shotgun (WGS) entry which is preliminary data.</text>
</comment>
<keyword evidence="4 9" id="KW-0067">ATP-binding</keyword>
<dbReference type="PANTHER" id="PTHR11070">
    <property type="entry name" value="UVRD / RECB / PCRA DNA HELICASE FAMILY MEMBER"/>
    <property type="match status" value="1"/>
</dbReference>